<dbReference type="PATRIC" id="fig|1397108.4.peg.1656"/>
<keyword evidence="2" id="KW-1185">Reference proteome</keyword>
<dbReference type="AlphaFoldDB" id="A0A0P0AAA4"/>
<protein>
    <submittedName>
        <fullName evidence="1">Uncharacterized protein</fullName>
    </submittedName>
</protein>
<evidence type="ECO:0000313" key="2">
    <source>
        <dbReference type="Proteomes" id="UP000064920"/>
    </source>
</evidence>
<sequence>MFFCAGEDGFKLMRQPVKHKLRWPKPLRRGHEKGRETAPFSHYSIFDGAGVSPF</sequence>
<dbReference type="KEGG" id="cmar:IMCC12053_1622"/>
<evidence type="ECO:0000313" key="1">
    <source>
        <dbReference type="EMBL" id="ALI55569.1"/>
    </source>
</evidence>
<gene>
    <name evidence="1" type="ORF">IMCC12053_1622</name>
</gene>
<dbReference type="Proteomes" id="UP000064920">
    <property type="component" value="Chromosome"/>
</dbReference>
<proteinExistence type="predicted"/>
<reference evidence="2" key="1">
    <citation type="submission" date="2015-05" db="EMBL/GenBank/DDBJ databases">
        <authorList>
            <person name="Oh H.-M."/>
            <person name="Yang J.-A."/>
            <person name="Cho J.-C."/>
            <person name="Kang I."/>
        </authorList>
    </citation>
    <scope>NUCLEOTIDE SEQUENCE [LARGE SCALE GENOMIC DNA]</scope>
    <source>
        <strain evidence="2">IMCC 12053</strain>
    </source>
</reference>
<dbReference type="EMBL" id="CP012023">
    <property type="protein sequence ID" value="ALI55569.1"/>
    <property type="molecule type" value="Genomic_DNA"/>
</dbReference>
<organism evidence="1 2">
    <name type="scientific">Celeribacter marinus</name>
    <dbReference type="NCBI Taxonomy" id="1397108"/>
    <lineage>
        <taxon>Bacteria</taxon>
        <taxon>Pseudomonadati</taxon>
        <taxon>Pseudomonadota</taxon>
        <taxon>Alphaproteobacteria</taxon>
        <taxon>Rhodobacterales</taxon>
        <taxon>Roseobacteraceae</taxon>
        <taxon>Celeribacter</taxon>
    </lineage>
</organism>
<name>A0A0P0AAA4_9RHOB</name>
<accession>A0A0P0AAA4</accession>